<keyword evidence="4" id="KW-0573">Peptidoglycan synthesis</keyword>
<sequence>MISRVGELTAVVLAGGLAFEREVSLRSGRRICEALKGAGVAVRTMDPDAALLAALDGDRPDAVFIALHGADGEDGALRSVLDLVDMPYVGSDAAACRMAWDKPTAKATVRAAGLATPDWIALPHSTFRELGAAVVLDRIVDRLGLPLMVKPAQGGSALGARVIRSAAELPAAMVSCLSYGDTVLIEPLIEGVEVAVSVVDLGAGPVALPAVEIVPTSGVFDYASRYTAGTTTYHTPARLSAADAAAVADVAVRAHQALGLRDLSRTDAIVTAAGTVQFLEVNVSPGMTGTSMTPMSVAAAGLELGEVCATLLHRAATR</sequence>
<dbReference type="AlphaFoldDB" id="A0A6J4HB00"/>
<dbReference type="PIRSF" id="PIRSF039102">
    <property type="entry name" value="Ddl/VanB"/>
    <property type="match status" value="1"/>
</dbReference>
<dbReference type="GO" id="GO:0046872">
    <property type="term" value="F:metal ion binding"/>
    <property type="evidence" value="ECO:0007669"/>
    <property type="project" value="UniProtKB-KW"/>
</dbReference>
<dbReference type="PROSITE" id="PS50975">
    <property type="entry name" value="ATP_GRASP"/>
    <property type="match status" value="1"/>
</dbReference>
<evidence type="ECO:0000256" key="5">
    <source>
        <dbReference type="PIRSR" id="PIRSR039102-3"/>
    </source>
</evidence>
<dbReference type="Gene3D" id="3.40.50.20">
    <property type="match status" value="1"/>
</dbReference>
<dbReference type="GO" id="GO:0005524">
    <property type="term" value="F:ATP binding"/>
    <property type="evidence" value="ECO:0007669"/>
    <property type="project" value="UniProtKB-UniRule"/>
</dbReference>
<evidence type="ECO:0000256" key="3">
    <source>
        <dbReference type="ARBA" id="ARBA00023316"/>
    </source>
</evidence>
<dbReference type="PANTHER" id="PTHR23132:SF23">
    <property type="entry name" value="D-ALANINE--D-ALANINE LIGASE B"/>
    <property type="match status" value="1"/>
</dbReference>
<evidence type="ECO:0000256" key="1">
    <source>
        <dbReference type="ARBA" id="ARBA00010871"/>
    </source>
</evidence>
<organism evidence="8">
    <name type="scientific">uncultured Mycobacteriales bacterium</name>
    <dbReference type="NCBI Taxonomy" id="581187"/>
    <lineage>
        <taxon>Bacteria</taxon>
        <taxon>Bacillati</taxon>
        <taxon>Actinomycetota</taxon>
        <taxon>Actinomycetes</taxon>
        <taxon>Mycobacteriales</taxon>
        <taxon>environmental samples</taxon>
    </lineage>
</organism>
<keyword evidence="4" id="KW-0963">Cytoplasm</keyword>
<dbReference type="InterPro" id="IPR016185">
    <property type="entry name" value="PreATP-grasp_dom_sf"/>
</dbReference>
<evidence type="ECO:0000313" key="8">
    <source>
        <dbReference type="EMBL" id="CAA9218340.1"/>
    </source>
</evidence>
<dbReference type="GO" id="GO:0009252">
    <property type="term" value="P:peptidoglycan biosynthetic process"/>
    <property type="evidence" value="ECO:0007669"/>
    <property type="project" value="UniProtKB-UniRule"/>
</dbReference>
<dbReference type="GO" id="GO:0008360">
    <property type="term" value="P:regulation of cell shape"/>
    <property type="evidence" value="ECO:0007669"/>
    <property type="project" value="UniProtKB-KW"/>
</dbReference>
<feature type="binding site" evidence="5">
    <location>
        <position position="267"/>
    </location>
    <ligand>
        <name>Mg(2+)</name>
        <dbReference type="ChEBI" id="CHEBI:18420"/>
        <label>1</label>
    </ligand>
</feature>
<dbReference type="HAMAP" id="MF_00047">
    <property type="entry name" value="Dala_Dala_lig"/>
    <property type="match status" value="1"/>
</dbReference>
<protein>
    <recommendedName>
        <fullName evidence="4">D-alanine--D-alanine ligase</fullName>
        <ecNumber evidence="4">6.3.2.4</ecNumber>
    </recommendedName>
    <alternativeName>
        <fullName evidence="4">D-Ala-D-Ala ligase</fullName>
    </alternativeName>
    <alternativeName>
        <fullName evidence="4">D-alanylalanine synthetase</fullName>
    </alternativeName>
</protein>
<comment type="cofactor">
    <cofactor evidence="5">
        <name>Mg(2+)</name>
        <dbReference type="ChEBI" id="CHEBI:18420"/>
    </cofactor>
    <cofactor evidence="5">
        <name>Mn(2+)</name>
        <dbReference type="ChEBI" id="CHEBI:29035"/>
    </cofactor>
    <text evidence="5">Binds 2 magnesium or manganese ions per subunit.</text>
</comment>
<evidence type="ECO:0000256" key="2">
    <source>
        <dbReference type="ARBA" id="ARBA00022598"/>
    </source>
</evidence>
<dbReference type="Gene3D" id="3.30.1490.20">
    <property type="entry name" value="ATP-grasp fold, A domain"/>
    <property type="match status" value="1"/>
</dbReference>
<accession>A0A6J4HB00</accession>
<comment type="subcellular location">
    <subcellularLocation>
        <location evidence="4">Cytoplasm</location>
    </subcellularLocation>
</comment>
<dbReference type="GO" id="GO:0071555">
    <property type="term" value="P:cell wall organization"/>
    <property type="evidence" value="ECO:0007669"/>
    <property type="project" value="UniProtKB-KW"/>
</dbReference>
<comment type="pathway">
    <text evidence="4">Cell wall biogenesis; peptidoglycan biosynthesis.</text>
</comment>
<comment type="similarity">
    <text evidence="1 4">Belongs to the D-alanine--D-alanine ligase family.</text>
</comment>
<dbReference type="PANTHER" id="PTHR23132">
    <property type="entry name" value="D-ALANINE--D-ALANINE LIGASE"/>
    <property type="match status" value="1"/>
</dbReference>
<dbReference type="NCBIfam" id="NF002378">
    <property type="entry name" value="PRK01372.1"/>
    <property type="match status" value="1"/>
</dbReference>
<dbReference type="EC" id="6.3.2.4" evidence="4"/>
<feature type="binding site" evidence="5">
    <location>
        <position position="280"/>
    </location>
    <ligand>
        <name>Mg(2+)</name>
        <dbReference type="ChEBI" id="CHEBI:18420"/>
        <label>1</label>
    </ligand>
</feature>
<dbReference type="InterPro" id="IPR005905">
    <property type="entry name" value="D_ala_D_ala"/>
</dbReference>
<dbReference type="SUPFAM" id="SSF56059">
    <property type="entry name" value="Glutathione synthetase ATP-binding domain-like"/>
    <property type="match status" value="1"/>
</dbReference>
<comment type="catalytic activity">
    <reaction evidence="4">
        <text>2 D-alanine + ATP = D-alanyl-D-alanine + ADP + phosphate + H(+)</text>
        <dbReference type="Rhea" id="RHEA:11224"/>
        <dbReference type="ChEBI" id="CHEBI:15378"/>
        <dbReference type="ChEBI" id="CHEBI:30616"/>
        <dbReference type="ChEBI" id="CHEBI:43474"/>
        <dbReference type="ChEBI" id="CHEBI:57416"/>
        <dbReference type="ChEBI" id="CHEBI:57822"/>
        <dbReference type="ChEBI" id="CHEBI:456216"/>
        <dbReference type="EC" id="6.3.2.4"/>
    </reaction>
</comment>
<proteinExistence type="inferred from homology"/>
<dbReference type="InterPro" id="IPR013815">
    <property type="entry name" value="ATP_grasp_subdomain_1"/>
</dbReference>
<dbReference type="InterPro" id="IPR011127">
    <property type="entry name" value="Dala_Dala_lig_N"/>
</dbReference>
<keyword evidence="6" id="KW-0547">Nucleotide-binding</keyword>
<keyword evidence="2 4" id="KW-0436">Ligase</keyword>
<dbReference type="GO" id="GO:0005829">
    <property type="term" value="C:cytosol"/>
    <property type="evidence" value="ECO:0007669"/>
    <property type="project" value="TreeGrafter"/>
</dbReference>
<evidence type="ECO:0000256" key="6">
    <source>
        <dbReference type="PROSITE-ProRule" id="PRU00409"/>
    </source>
</evidence>
<keyword evidence="5" id="KW-0479">Metal-binding</keyword>
<gene>
    <name evidence="4" type="primary">ddl</name>
    <name evidence="8" type="ORF">AVDCRST_MAG41-386</name>
</gene>
<dbReference type="GO" id="GO:0008716">
    <property type="term" value="F:D-alanine-D-alanine ligase activity"/>
    <property type="evidence" value="ECO:0007669"/>
    <property type="project" value="UniProtKB-UniRule"/>
</dbReference>
<keyword evidence="5" id="KW-0464">Manganese</keyword>
<dbReference type="InterPro" id="IPR011761">
    <property type="entry name" value="ATP-grasp"/>
</dbReference>
<keyword evidence="6" id="KW-0067">ATP-binding</keyword>
<evidence type="ECO:0000259" key="7">
    <source>
        <dbReference type="PROSITE" id="PS50975"/>
    </source>
</evidence>
<evidence type="ECO:0000256" key="4">
    <source>
        <dbReference type="HAMAP-Rule" id="MF_00047"/>
    </source>
</evidence>
<dbReference type="SUPFAM" id="SSF52440">
    <property type="entry name" value="PreATP-grasp domain"/>
    <property type="match status" value="1"/>
</dbReference>
<feature type="binding site" evidence="5">
    <location>
        <position position="282"/>
    </location>
    <ligand>
        <name>Mg(2+)</name>
        <dbReference type="ChEBI" id="CHEBI:18420"/>
        <label>2</label>
    </ligand>
</feature>
<dbReference type="InterPro" id="IPR011095">
    <property type="entry name" value="Dala_Dala_lig_C"/>
</dbReference>
<feature type="binding site" evidence="5">
    <location>
        <position position="280"/>
    </location>
    <ligand>
        <name>Mg(2+)</name>
        <dbReference type="ChEBI" id="CHEBI:18420"/>
        <label>2</label>
    </ligand>
</feature>
<dbReference type="EMBL" id="CADCTP010000032">
    <property type="protein sequence ID" value="CAA9218340.1"/>
    <property type="molecule type" value="Genomic_DNA"/>
</dbReference>
<name>A0A6J4HB00_9ACTN</name>
<reference evidence="8" key="1">
    <citation type="submission" date="2020-02" db="EMBL/GenBank/DDBJ databases">
        <authorList>
            <person name="Meier V. D."/>
        </authorList>
    </citation>
    <scope>NUCLEOTIDE SEQUENCE</scope>
    <source>
        <strain evidence="8">AVDCRST_MAG41</strain>
    </source>
</reference>
<keyword evidence="3 4" id="KW-0961">Cell wall biogenesis/degradation</keyword>
<feature type="domain" description="ATP-grasp" evidence="7">
    <location>
        <begin position="106"/>
        <end position="313"/>
    </location>
</feature>
<keyword evidence="4" id="KW-0133">Cell shape</keyword>
<dbReference type="Gene3D" id="3.30.470.20">
    <property type="entry name" value="ATP-grasp fold, B domain"/>
    <property type="match status" value="1"/>
</dbReference>
<dbReference type="Pfam" id="PF07478">
    <property type="entry name" value="Dala_Dala_lig_C"/>
    <property type="match status" value="1"/>
</dbReference>
<dbReference type="Pfam" id="PF01820">
    <property type="entry name" value="Dala_Dala_lig_N"/>
    <property type="match status" value="1"/>
</dbReference>
<keyword evidence="5" id="KW-0460">Magnesium</keyword>
<dbReference type="UniPathway" id="UPA00219"/>
<comment type="function">
    <text evidence="4">Cell wall formation.</text>
</comment>